<feature type="compositionally biased region" description="Low complexity" evidence="1">
    <location>
        <begin position="11"/>
        <end position="20"/>
    </location>
</feature>
<sequence>MMRDYHIQKNRSSSSRVQSSTPQDSRPEELKTCGPGFHGSYFIYDLPAMLLMQRFWLRRAGIPAMLGAKLGKMPRSSQAQIFLESSKSGFPLRLRRAAKRHSAFFGFYSFTEADGQSRARLRPFIEDFGVILLTFWQSFDYINNLEPWAASWRGRTGYKG</sequence>
<protein>
    <submittedName>
        <fullName evidence="2">Uncharacterized protein</fullName>
    </submittedName>
</protein>
<evidence type="ECO:0000313" key="3">
    <source>
        <dbReference type="Proteomes" id="UP001642484"/>
    </source>
</evidence>
<reference evidence="2 3" key="1">
    <citation type="submission" date="2024-02" db="EMBL/GenBank/DDBJ databases">
        <authorList>
            <person name="Chen Y."/>
            <person name="Shah S."/>
            <person name="Dougan E. K."/>
            <person name="Thang M."/>
            <person name="Chan C."/>
        </authorList>
    </citation>
    <scope>NUCLEOTIDE SEQUENCE [LARGE SCALE GENOMIC DNA]</scope>
</reference>
<proteinExistence type="predicted"/>
<evidence type="ECO:0000256" key="1">
    <source>
        <dbReference type="SAM" id="MobiDB-lite"/>
    </source>
</evidence>
<gene>
    <name evidence="2" type="ORF">CCMP2556_LOCUS4327</name>
</gene>
<organism evidence="2 3">
    <name type="scientific">Durusdinium trenchii</name>
    <dbReference type="NCBI Taxonomy" id="1381693"/>
    <lineage>
        <taxon>Eukaryota</taxon>
        <taxon>Sar</taxon>
        <taxon>Alveolata</taxon>
        <taxon>Dinophyceae</taxon>
        <taxon>Suessiales</taxon>
        <taxon>Symbiodiniaceae</taxon>
        <taxon>Durusdinium</taxon>
    </lineage>
</organism>
<name>A0ABP0I0J7_9DINO</name>
<comment type="caution">
    <text evidence="2">The sequence shown here is derived from an EMBL/GenBank/DDBJ whole genome shotgun (WGS) entry which is preliminary data.</text>
</comment>
<keyword evidence="3" id="KW-1185">Reference proteome</keyword>
<accession>A0ABP0I0J7</accession>
<evidence type="ECO:0000313" key="2">
    <source>
        <dbReference type="EMBL" id="CAK8996120.1"/>
    </source>
</evidence>
<dbReference type="EMBL" id="CAXAMN010001769">
    <property type="protein sequence ID" value="CAK8996120.1"/>
    <property type="molecule type" value="Genomic_DNA"/>
</dbReference>
<dbReference type="Proteomes" id="UP001642484">
    <property type="component" value="Unassembled WGS sequence"/>
</dbReference>
<feature type="region of interest" description="Disordered" evidence="1">
    <location>
        <begin position="1"/>
        <end position="32"/>
    </location>
</feature>